<protein>
    <submittedName>
        <fullName evidence="2">Uncharacterized protein</fullName>
    </submittedName>
</protein>
<name>A0A426Z020_ENSVE</name>
<dbReference type="EMBL" id="AMZH03009222">
    <property type="protein sequence ID" value="RRT57305.1"/>
    <property type="molecule type" value="Genomic_DNA"/>
</dbReference>
<accession>A0A426Z020</accession>
<evidence type="ECO:0000313" key="3">
    <source>
        <dbReference type="Proteomes" id="UP000287651"/>
    </source>
</evidence>
<reference evidence="2 3" key="1">
    <citation type="journal article" date="2014" name="Agronomy (Basel)">
        <title>A Draft Genome Sequence for Ensete ventricosum, the Drought-Tolerant Tree Against Hunger.</title>
        <authorList>
            <person name="Harrison J."/>
            <person name="Moore K.A."/>
            <person name="Paszkiewicz K."/>
            <person name="Jones T."/>
            <person name="Grant M."/>
            <person name="Ambacheew D."/>
            <person name="Muzemil S."/>
            <person name="Studholme D.J."/>
        </authorList>
    </citation>
    <scope>NUCLEOTIDE SEQUENCE [LARGE SCALE GENOMIC DNA]</scope>
</reference>
<evidence type="ECO:0000313" key="2">
    <source>
        <dbReference type="EMBL" id="RRT57305.1"/>
    </source>
</evidence>
<feature type="compositionally biased region" description="Polar residues" evidence="1">
    <location>
        <begin position="115"/>
        <end position="124"/>
    </location>
</feature>
<feature type="region of interest" description="Disordered" evidence="1">
    <location>
        <begin position="1"/>
        <end position="130"/>
    </location>
</feature>
<organism evidence="2 3">
    <name type="scientific">Ensete ventricosum</name>
    <name type="common">Abyssinian banana</name>
    <name type="synonym">Musa ensete</name>
    <dbReference type="NCBI Taxonomy" id="4639"/>
    <lineage>
        <taxon>Eukaryota</taxon>
        <taxon>Viridiplantae</taxon>
        <taxon>Streptophyta</taxon>
        <taxon>Embryophyta</taxon>
        <taxon>Tracheophyta</taxon>
        <taxon>Spermatophyta</taxon>
        <taxon>Magnoliopsida</taxon>
        <taxon>Liliopsida</taxon>
        <taxon>Zingiberales</taxon>
        <taxon>Musaceae</taxon>
        <taxon>Ensete</taxon>
    </lineage>
</organism>
<dbReference type="AlphaFoldDB" id="A0A426Z020"/>
<proteinExistence type="predicted"/>
<comment type="caution">
    <text evidence="2">The sequence shown here is derived from an EMBL/GenBank/DDBJ whole genome shotgun (WGS) entry which is preliminary data.</text>
</comment>
<evidence type="ECO:0000256" key="1">
    <source>
        <dbReference type="SAM" id="MobiDB-lite"/>
    </source>
</evidence>
<dbReference type="Proteomes" id="UP000287651">
    <property type="component" value="Unassembled WGS sequence"/>
</dbReference>
<gene>
    <name evidence="2" type="ORF">B296_00041681</name>
</gene>
<sequence>MSQERSTPGNPEEDVPPAMQPTSGVALQLPLPLPLFGDGNMPSHTLGRGNASSNYPLHPTARPVAKLTAPGSLPPPSRDNTVTRRTAFGDPTCRQVASVPSESDQAPSGDAARCLTSTPNASVHSLSDPDTFSSDSTDSLRAQLCLINQRIDDVHKTIRMKYERGESPLCGSPFIQEIQDTPIPQHVRLSMLEAYDGGSDPMEHIATFQA</sequence>